<organism evidence="2 3">
    <name type="scientific">Pedobacter westerhofensis</name>
    <dbReference type="NCBI Taxonomy" id="425512"/>
    <lineage>
        <taxon>Bacteria</taxon>
        <taxon>Pseudomonadati</taxon>
        <taxon>Bacteroidota</taxon>
        <taxon>Sphingobacteriia</taxon>
        <taxon>Sphingobacteriales</taxon>
        <taxon>Sphingobacteriaceae</taxon>
        <taxon>Pedobacter</taxon>
    </lineage>
</organism>
<proteinExistence type="predicted"/>
<dbReference type="PROSITE" id="PS51257">
    <property type="entry name" value="PROKAR_LIPOPROTEIN"/>
    <property type="match status" value="1"/>
</dbReference>
<protein>
    <submittedName>
        <fullName evidence="2">Uncharacterized protein</fullName>
    </submittedName>
</protein>
<dbReference type="AlphaFoldDB" id="A0A521EA96"/>
<dbReference type="Proteomes" id="UP000320300">
    <property type="component" value="Unassembled WGS sequence"/>
</dbReference>
<dbReference type="EMBL" id="FXTN01000007">
    <property type="protein sequence ID" value="SMO80844.1"/>
    <property type="molecule type" value="Genomic_DNA"/>
</dbReference>
<evidence type="ECO:0000313" key="3">
    <source>
        <dbReference type="Proteomes" id="UP000320300"/>
    </source>
</evidence>
<evidence type="ECO:0000313" key="2">
    <source>
        <dbReference type="EMBL" id="SMO80844.1"/>
    </source>
</evidence>
<feature type="chain" id="PRO_5022185125" evidence="1">
    <location>
        <begin position="20"/>
        <end position="317"/>
    </location>
</feature>
<accession>A0A521EA96</accession>
<keyword evidence="1" id="KW-0732">Signal</keyword>
<evidence type="ECO:0000256" key="1">
    <source>
        <dbReference type="SAM" id="SignalP"/>
    </source>
</evidence>
<gene>
    <name evidence="2" type="ORF">SAMN06265348_107309</name>
</gene>
<name>A0A521EA96_9SPHI</name>
<reference evidence="2 3" key="1">
    <citation type="submission" date="2017-05" db="EMBL/GenBank/DDBJ databases">
        <authorList>
            <person name="Varghese N."/>
            <person name="Submissions S."/>
        </authorList>
    </citation>
    <scope>NUCLEOTIDE SEQUENCE [LARGE SCALE GENOMIC DNA]</scope>
    <source>
        <strain evidence="2 3">DSM 19036</strain>
    </source>
</reference>
<sequence length="317" mass="36441">MMRKTILYLLISCSLMACAQNKKKMNTTPISELYKEVKFKEQKISYRAGIEIGACNFELFINDVPVAQYFEDVNGTFNTSSPINDVILKSGKQTFKLILYPGFKNGVPIKALSESIIAKITVEGLKYEGEGVKTIVSPFTIFELPTQARPFTEAGKQTAVYEGTFDAHVPYELEGWSKSRDLRKEDPDVLLKEVLTAYQHFINVVKNKDEDQLSKLIYKKEKNYAQALFLDKEGTENQWATYLKTLHDPTLVMQPIEHYKMKFYGNGRLVALERTDYPNIGEPALRAIFKKDDRSKLRYFFYELHKPEGSNTLELIH</sequence>
<feature type="signal peptide" evidence="1">
    <location>
        <begin position="1"/>
        <end position="19"/>
    </location>
</feature>
<keyword evidence="3" id="KW-1185">Reference proteome</keyword>